<comment type="caution">
    <text evidence="3">The sequence shown here is derived from an EMBL/GenBank/DDBJ whole genome shotgun (WGS) entry which is preliminary data.</text>
</comment>
<reference evidence="3 4" key="1">
    <citation type="journal article" date="2011" name="Biochem. Biophys. Res. Commun.">
        <title>Increased number of Arginine-based salt bridges contributes to the thermotolerance of thermotolerant acetic acid bacteria, Acetobacter tropicalis SKU1100.</title>
        <authorList>
            <person name="Matsutani M."/>
            <person name="Hirakawa H."/>
            <person name="Nishikura M."/>
            <person name="Soemphol W."/>
            <person name="Ali I.A.I."/>
            <person name="Yakushi T."/>
            <person name="Matsushita K."/>
        </authorList>
    </citation>
    <scope>NUCLEOTIDE SEQUENCE [LARGE SCALE GENOMIC DNA]</scope>
    <source>
        <strain evidence="3 4">NBRC 101654</strain>
    </source>
</reference>
<feature type="domain" description="Lipid/polyisoprenoid-binding YceI-like" evidence="2">
    <location>
        <begin position="29"/>
        <end position="198"/>
    </location>
</feature>
<dbReference type="Proteomes" id="UP000004319">
    <property type="component" value="Unassembled WGS sequence"/>
</dbReference>
<keyword evidence="1" id="KW-0732">Signal</keyword>
<evidence type="ECO:0000256" key="1">
    <source>
        <dbReference type="SAM" id="SignalP"/>
    </source>
</evidence>
<dbReference type="InterPro" id="IPR036761">
    <property type="entry name" value="TTHA0802/YceI-like_sf"/>
</dbReference>
<dbReference type="InterPro" id="IPR007372">
    <property type="entry name" value="Lipid/polyisoprenoid-bd_YceI"/>
</dbReference>
<dbReference type="SUPFAM" id="SSF101874">
    <property type="entry name" value="YceI-like"/>
    <property type="match status" value="1"/>
</dbReference>
<sequence>MKRYFFALSLIGLIVSPNAFGASPNADKFWVSDPVGTWMEISFSHSNLFMNTSTIPNCIATLHTHGEALETAQLDISCAPGSLWSHSTLFSRTLKGPGFFNVDPGSVIYFKSTNIRPKGKDEYKVTGDLKMNSVTRSVTLGMTASKIVPWEAVQFRSFTLNGNVDRKNYGMTFQEPKELENDPLFGNSWDIKFTVEVTDKPNASEFTQPSVQE</sequence>
<protein>
    <submittedName>
        <fullName evidence="3">YceI family protein</fullName>
    </submittedName>
</protein>
<feature type="chain" id="PRO_5003370333" evidence="1">
    <location>
        <begin position="22"/>
        <end position="213"/>
    </location>
</feature>
<dbReference type="PANTHER" id="PTHR34406:SF1">
    <property type="entry name" value="PROTEIN YCEI"/>
    <property type="match status" value="1"/>
</dbReference>
<dbReference type="RefSeq" id="WP_006560037.1">
    <property type="nucleotide sequence ID" value="NZ_BABS01000152.1"/>
</dbReference>
<dbReference type="Pfam" id="PF04264">
    <property type="entry name" value="YceI"/>
    <property type="match status" value="1"/>
</dbReference>
<gene>
    <name evidence="3" type="ORF">ATPR_3017</name>
</gene>
<evidence type="ECO:0000313" key="3">
    <source>
        <dbReference type="EMBL" id="GAA10013.1"/>
    </source>
</evidence>
<accession>F7VI18</accession>
<dbReference type="Gene3D" id="2.40.128.110">
    <property type="entry name" value="Lipid/polyisoprenoid-binding, YceI-like"/>
    <property type="match status" value="1"/>
</dbReference>
<organism evidence="3 4">
    <name type="scientific">Acetobacter tropicalis NBRC 101654</name>
    <dbReference type="NCBI Taxonomy" id="749388"/>
    <lineage>
        <taxon>Bacteria</taxon>
        <taxon>Pseudomonadati</taxon>
        <taxon>Pseudomonadota</taxon>
        <taxon>Alphaproteobacteria</taxon>
        <taxon>Acetobacterales</taxon>
        <taxon>Acetobacteraceae</taxon>
        <taxon>Acetobacter</taxon>
    </lineage>
</organism>
<feature type="signal peptide" evidence="1">
    <location>
        <begin position="1"/>
        <end position="21"/>
    </location>
</feature>
<dbReference type="SMART" id="SM00867">
    <property type="entry name" value="YceI"/>
    <property type="match status" value="1"/>
</dbReference>
<dbReference type="PANTHER" id="PTHR34406">
    <property type="entry name" value="PROTEIN YCEI"/>
    <property type="match status" value="1"/>
</dbReference>
<dbReference type="EMBL" id="BABS01000152">
    <property type="protein sequence ID" value="GAA10013.1"/>
    <property type="molecule type" value="Genomic_DNA"/>
</dbReference>
<evidence type="ECO:0000313" key="4">
    <source>
        <dbReference type="Proteomes" id="UP000004319"/>
    </source>
</evidence>
<evidence type="ECO:0000259" key="2">
    <source>
        <dbReference type="SMART" id="SM00867"/>
    </source>
</evidence>
<name>F7VI18_9PROT</name>
<dbReference type="AlphaFoldDB" id="F7VI18"/>
<proteinExistence type="predicted"/>